<keyword evidence="2" id="KW-0560">Oxidoreductase</keyword>
<reference evidence="2 3" key="1">
    <citation type="submission" date="2016-10" db="EMBL/GenBank/DDBJ databases">
        <title>Genome sequence of Planktotalea frisia SH6-1.</title>
        <authorList>
            <person name="Poehlein A."/>
            <person name="Bakenhus I."/>
            <person name="Voget S."/>
            <person name="Brinkhoff T."/>
            <person name="Simon M."/>
        </authorList>
    </citation>
    <scope>NUCLEOTIDE SEQUENCE [LARGE SCALE GENOMIC DNA]</scope>
    <source>
        <strain evidence="2 3">SH6-1</strain>
    </source>
</reference>
<evidence type="ECO:0000313" key="3">
    <source>
        <dbReference type="Proteomes" id="UP000184514"/>
    </source>
</evidence>
<evidence type="ECO:0000259" key="1">
    <source>
        <dbReference type="Pfam" id="PF01494"/>
    </source>
</evidence>
<evidence type="ECO:0000313" key="2">
    <source>
        <dbReference type="EMBL" id="OJI94752.1"/>
    </source>
</evidence>
<dbReference type="InterPro" id="IPR002938">
    <property type="entry name" value="FAD-bd"/>
</dbReference>
<dbReference type="GO" id="GO:0071949">
    <property type="term" value="F:FAD binding"/>
    <property type="evidence" value="ECO:0007669"/>
    <property type="project" value="InterPro"/>
</dbReference>
<sequence>MRRFPQDVASQIQTGPSIEKSIAPLQSLVSEPWRYGRLFLAGDAAHILPPTGAKVLNLAFSDGY</sequence>
<comment type="caution">
    <text evidence="2">The sequence shown here is derived from an EMBL/GenBank/DDBJ whole genome shotgun (WGS) entry which is preliminary data.</text>
</comment>
<organism evidence="2 3">
    <name type="scientific">Planktotalea frisia</name>
    <dbReference type="NCBI Taxonomy" id="696762"/>
    <lineage>
        <taxon>Bacteria</taxon>
        <taxon>Pseudomonadati</taxon>
        <taxon>Pseudomonadota</taxon>
        <taxon>Alphaproteobacteria</taxon>
        <taxon>Rhodobacterales</taxon>
        <taxon>Paracoccaceae</taxon>
        <taxon>Planktotalea</taxon>
    </lineage>
</organism>
<keyword evidence="3" id="KW-1185">Reference proteome</keyword>
<dbReference type="Gene3D" id="3.50.50.60">
    <property type="entry name" value="FAD/NAD(P)-binding domain"/>
    <property type="match status" value="1"/>
</dbReference>
<dbReference type="EC" id="1.14.13.2" evidence="2"/>
<dbReference type="EMBL" id="MLCB01000090">
    <property type="protein sequence ID" value="OJI94752.1"/>
    <property type="molecule type" value="Genomic_DNA"/>
</dbReference>
<name>A0A1L9NZV3_9RHOB</name>
<proteinExistence type="predicted"/>
<gene>
    <name evidence="2" type="primary">pobA_2</name>
    <name evidence="2" type="ORF">PFRI_10520</name>
</gene>
<dbReference type="SUPFAM" id="SSF51905">
    <property type="entry name" value="FAD/NAD(P)-binding domain"/>
    <property type="match status" value="1"/>
</dbReference>
<accession>A0A1L9NZV3</accession>
<dbReference type="InterPro" id="IPR036188">
    <property type="entry name" value="FAD/NAD-bd_sf"/>
</dbReference>
<dbReference type="STRING" id="696762.PFRI_10520"/>
<dbReference type="Pfam" id="PF01494">
    <property type="entry name" value="FAD_binding_3"/>
    <property type="match status" value="1"/>
</dbReference>
<dbReference type="AlphaFoldDB" id="A0A1L9NZV3"/>
<protein>
    <submittedName>
        <fullName evidence="2">p-hydroxybenzoate hydroxylase</fullName>
        <ecNumber evidence="2">1.14.13.2</ecNumber>
    </submittedName>
</protein>
<dbReference type="Proteomes" id="UP000184514">
    <property type="component" value="Unassembled WGS sequence"/>
</dbReference>
<feature type="domain" description="FAD-binding" evidence="1">
    <location>
        <begin position="3"/>
        <end position="63"/>
    </location>
</feature>
<dbReference type="GO" id="GO:0018659">
    <property type="term" value="F:4-hydroxybenzoate 3-monooxygenase activity"/>
    <property type="evidence" value="ECO:0007669"/>
    <property type="project" value="UniProtKB-EC"/>
</dbReference>
<dbReference type="PRINTS" id="PR00420">
    <property type="entry name" value="RNGMNOXGNASE"/>
</dbReference>